<proteinExistence type="predicted"/>
<dbReference type="Pfam" id="PF03160">
    <property type="entry name" value="Calx-beta"/>
    <property type="match status" value="2"/>
</dbReference>
<dbReference type="InterPro" id="IPR051171">
    <property type="entry name" value="CaCA"/>
</dbReference>
<evidence type="ECO:0000313" key="7">
    <source>
        <dbReference type="Proteomes" id="UP000226442"/>
    </source>
</evidence>
<dbReference type="InterPro" id="IPR038081">
    <property type="entry name" value="CalX-like_sf"/>
</dbReference>
<evidence type="ECO:0000256" key="3">
    <source>
        <dbReference type="ARBA" id="ARBA00022837"/>
    </source>
</evidence>
<evidence type="ECO:0000313" key="6">
    <source>
        <dbReference type="EMBL" id="PHX55343.1"/>
    </source>
</evidence>
<dbReference type="InterPro" id="IPR003644">
    <property type="entry name" value="Calx_beta"/>
</dbReference>
<keyword evidence="1" id="KW-0732">Signal</keyword>
<dbReference type="PANTHER" id="PTHR11878:SF65">
    <property type="entry name" value="NA_CA-EXCHANGE PROTEIN, ISOFORM G"/>
    <property type="match status" value="1"/>
</dbReference>
<keyword evidence="7" id="KW-1185">Reference proteome</keyword>
<dbReference type="EMBL" id="NXIB02000056">
    <property type="protein sequence ID" value="PHX55343.1"/>
    <property type="molecule type" value="Genomic_DNA"/>
</dbReference>
<protein>
    <recommendedName>
        <fullName evidence="5">Calx-beta domain-containing protein</fullName>
    </recommendedName>
</protein>
<feature type="domain" description="Calx-beta" evidence="5">
    <location>
        <begin position="362"/>
        <end position="470"/>
    </location>
</feature>
<dbReference type="GO" id="GO:0016020">
    <property type="term" value="C:membrane"/>
    <property type="evidence" value="ECO:0007669"/>
    <property type="project" value="InterPro"/>
</dbReference>
<dbReference type="PANTHER" id="PTHR11878">
    <property type="entry name" value="SODIUM/CALCIUM EXCHANGER"/>
    <property type="match status" value="1"/>
</dbReference>
<evidence type="ECO:0000259" key="5">
    <source>
        <dbReference type="SMART" id="SM00237"/>
    </source>
</evidence>
<feature type="domain" description="Calx-beta" evidence="5">
    <location>
        <begin position="248"/>
        <end position="351"/>
    </location>
</feature>
<dbReference type="OrthoDB" id="459938at2"/>
<comment type="caution">
    <text evidence="6">The sequence shown here is derived from an EMBL/GenBank/DDBJ whole genome shotgun (WGS) entry which is preliminary data.</text>
</comment>
<gene>
    <name evidence="6" type="ORF">CP500_011400</name>
</gene>
<organism evidence="6 7">
    <name type="scientific">Tychonema bourrellyi FEM_GT703</name>
    <dbReference type="NCBI Taxonomy" id="2040638"/>
    <lineage>
        <taxon>Bacteria</taxon>
        <taxon>Bacillati</taxon>
        <taxon>Cyanobacteriota</taxon>
        <taxon>Cyanophyceae</taxon>
        <taxon>Oscillatoriophycideae</taxon>
        <taxon>Oscillatoriales</taxon>
        <taxon>Microcoleaceae</taxon>
        <taxon>Tychonema</taxon>
    </lineage>
</organism>
<keyword evidence="4" id="KW-0406">Ion transport</keyword>
<dbReference type="SUPFAM" id="SSF141072">
    <property type="entry name" value="CalX-like"/>
    <property type="match status" value="2"/>
</dbReference>
<dbReference type="AlphaFoldDB" id="A0A2G4F0Q5"/>
<accession>A0A2G4F0Q5</accession>
<evidence type="ECO:0000256" key="2">
    <source>
        <dbReference type="ARBA" id="ARBA00022737"/>
    </source>
</evidence>
<keyword evidence="3" id="KW-0106">Calcium</keyword>
<dbReference type="SMART" id="SM00237">
    <property type="entry name" value="Calx_beta"/>
    <property type="match status" value="2"/>
</dbReference>
<dbReference type="RefSeq" id="WP_096832372.1">
    <property type="nucleotide sequence ID" value="NZ_NXIB02000056.1"/>
</dbReference>
<sequence>MATPFNGSLGQTTNFSTINDLIAKWATASQNKGIKLSGIAVDGVETDYLNPTAIGNLTLATNVNPQSWLSYGSTGGIGVASAYDGWFTDVNKVRAEINHNPNTNQSQALKVKWADNQDVTSATIDLSSLSVKTAPGVGDQGNEVGLLQVFNNGVLVPTSNFTFTRLNAPIAPKPLSVSANGVTFTGDRNDGSFKFKVEAKPNTGAAFDELRFSAKAYDSPTAAYANTPTPFKDDSSDYLVRNIQYQGIDVTPTPTPTPTPASVFQFEQGSYTVNEGGVATINVTRTGGTAAASINYATVNGSAKAGGTAPDYTVAAGALNFAAGQTSASFTVTALNDLIFESPETVNLVLSGGNIGSNPSILTINDVVPTPTPTPTPTPGQNTFSFSAAAYSVNEGSTAPITINRSGDLSIPATILFTTGDGTALASQPDYIGVVQPVTFAPGQASAQVPVQTLFDNLIESNETVNLFLSGGTLASPSAAVLSIVDTTAVPPTFFSYGSSPGAIADGAAGTFTINRTGNTSVSAAIDFLIVAPGGGQPVNNVDFNIAGASALNPNGGSVSFNPGQTSVTLTMNNPVGLTRGVVNLGFGAGPIGAPASTAITLL</sequence>
<reference evidence="6" key="1">
    <citation type="submission" date="2017-10" db="EMBL/GenBank/DDBJ databases">
        <title>Draft genome sequence of the planktic cyanobacteria Tychonema bourrellyi isolated from alpine lentic freshwater.</title>
        <authorList>
            <person name="Tett A."/>
            <person name="Armanini F."/>
            <person name="Asnicar F."/>
            <person name="Boscaini A."/>
            <person name="Pasolli E."/>
            <person name="Zolfo M."/>
            <person name="Donati C."/>
            <person name="Salmaso N."/>
            <person name="Segata N."/>
        </authorList>
    </citation>
    <scope>NUCLEOTIDE SEQUENCE</scope>
    <source>
        <strain evidence="6">FEM_GT703</strain>
    </source>
</reference>
<keyword evidence="4" id="KW-0813">Transport</keyword>
<dbReference type="GO" id="GO:0030001">
    <property type="term" value="P:metal ion transport"/>
    <property type="evidence" value="ECO:0007669"/>
    <property type="project" value="TreeGrafter"/>
</dbReference>
<evidence type="ECO:0000256" key="4">
    <source>
        <dbReference type="ARBA" id="ARBA00023065"/>
    </source>
</evidence>
<dbReference type="Gene3D" id="2.60.40.2030">
    <property type="match status" value="2"/>
</dbReference>
<dbReference type="GO" id="GO:0007154">
    <property type="term" value="P:cell communication"/>
    <property type="evidence" value="ECO:0007669"/>
    <property type="project" value="InterPro"/>
</dbReference>
<dbReference type="Proteomes" id="UP000226442">
    <property type="component" value="Unassembled WGS sequence"/>
</dbReference>
<keyword evidence="2" id="KW-0677">Repeat</keyword>
<name>A0A2G4F0Q5_9CYAN</name>
<evidence type="ECO:0000256" key="1">
    <source>
        <dbReference type="ARBA" id="ARBA00022729"/>
    </source>
</evidence>